<reference evidence="3" key="1">
    <citation type="submission" date="2022-11" db="UniProtKB">
        <authorList>
            <consortium name="WormBaseParasite"/>
        </authorList>
    </citation>
    <scope>IDENTIFICATION</scope>
</reference>
<proteinExistence type="predicted"/>
<feature type="compositionally biased region" description="Pro residues" evidence="1">
    <location>
        <begin position="93"/>
        <end position="105"/>
    </location>
</feature>
<accession>A0A914VHW2</accession>
<feature type="region of interest" description="Disordered" evidence="1">
    <location>
        <begin position="1"/>
        <end position="26"/>
    </location>
</feature>
<keyword evidence="2" id="KW-1185">Reference proteome</keyword>
<evidence type="ECO:0000313" key="2">
    <source>
        <dbReference type="Proteomes" id="UP000887566"/>
    </source>
</evidence>
<evidence type="ECO:0000256" key="1">
    <source>
        <dbReference type="SAM" id="MobiDB-lite"/>
    </source>
</evidence>
<protein>
    <submittedName>
        <fullName evidence="3">Uncharacterized protein</fullName>
    </submittedName>
</protein>
<evidence type="ECO:0000313" key="3">
    <source>
        <dbReference type="WBParaSite" id="PSAMB.scaffold19181size841.g37809.t1"/>
    </source>
</evidence>
<dbReference type="WBParaSite" id="PSAMB.scaffold19181size841.g37809.t1">
    <property type="protein sequence ID" value="PSAMB.scaffold19181size841.g37809.t1"/>
    <property type="gene ID" value="PSAMB.scaffold19181size841.g37809"/>
</dbReference>
<dbReference type="AlphaFoldDB" id="A0A914VHW2"/>
<feature type="compositionally biased region" description="Basic and acidic residues" evidence="1">
    <location>
        <begin position="15"/>
        <end position="24"/>
    </location>
</feature>
<name>A0A914VHW2_9BILA</name>
<feature type="region of interest" description="Disordered" evidence="1">
    <location>
        <begin position="80"/>
        <end position="105"/>
    </location>
</feature>
<organism evidence="2 3">
    <name type="scientific">Plectus sambesii</name>
    <dbReference type="NCBI Taxonomy" id="2011161"/>
    <lineage>
        <taxon>Eukaryota</taxon>
        <taxon>Metazoa</taxon>
        <taxon>Ecdysozoa</taxon>
        <taxon>Nematoda</taxon>
        <taxon>Chromadorea</taxon>
        <taxon>Plectida</taxon>
        <taxon>Plectina</taxon>
        <taxon>Plectoidea</taxon>
        <taxon>Plectidae</taxon>
        <taxon>Plectus</taxon>
    </lineage>
</organism>
<dbReference type="Proteomes" id="UP000887566">
    <property type="component" value="Unplaced"/>
</dbReference>
<sequence>MHHAGSPLRLRVLGTHKDGRDAPRRLSTRARAAVSWQLTVGQALKRLAATMDEAERRRSRLPYPQVAPCLQDAAMRRRTMLGHPTPSLDSPWQAPPWTPPHPIRI</sequence>